<reference evidence="1" key="1">
    <citation type="submission" date="2015-12" db="EMBL/GenBank/DDBJ databases">
        <title>Gene expression during late stages of embryo sac development: a critical building block for successful pollen-pistil interactions.</title>
        <authorList>
            <person name="Liu Y."/>
            <person name="Joly V."/>
            <person name="Sabar M."/>
            <person name="Matton D.P."/>
        </authorList>
    </citation>
    <scope>NUCLEOTIDE SEQUENCE</scope>
</reference>
<accession>A0A0V0HGR1</accession>
<proteinExistence type="predicted"/>
<evidence type="ECO:0000313" key="1">
    <source>
        <dbReference type="EMBL" id="JAP18619.1"/>
    </source>
</evidence>
<sequence length="61" mass="7069">IFGFEFACPMGDILSKMHIWGFDDKDRTTISLSSSYSVKIYVNSLCYLLLVLKLKHLCIMY</sequence>
<feature type="non-terminal residue" evidence="1">
    <location>
        <position position="1"/>
    </location>
</feature>
<protein>
    <submittedName>
        <fullName evidence="1">Putative ovule protein</fullName>
    </submittedName>
</protein>
<dbReference type="AlphaFoldDB" id="A0A0V0HGR1"/>
<organism evidence="1">
    <name type="scientific">Solanum chacoense</name>
    <name type="common">Chaco potato</name>
    <dbReference type="NCBI Taxonomy" id="4108"/>
    <lineage>
        <taxon>Eukaryota</taxon>
        <taxon>Viridiplantae</taxon>
        <taxon>Streptophyta</taxon>
        <taxon>Embryophyta</taxon>
        <taxon>Tracheophyta</taxon>
        <taxon>Spermatophyta</taxon>
        <taxon>Magnoliopsida</taxon>
        <taxon>eudicotyledons</taxon>
        <taxon>Gunneridae</taxon>
        <taxon>Pentapetalae</taxon>
        <taxon>asterids</taxon>
        <taxon>lamiids</taxon>
        <taxon>Solanales</taxon>
        <taxon>Solanaceae</taxon>
        <taxon>Solanoideae</taxon>
        <taxon>Solaneae</taxon>
        <taxon>Solanum</taxon>
    </lineage>
</organism>
<dbReference type="EMBL" id="GEDG01021058">
    <property type="protein sequence ID" value="JAP18619.1"/>
    <property type="molecule type" value="Transcribed_RNA"/>
</dbReference>
<name>A0A0V0HGR1_SOLCH</name>